<name>A0A565AV15_9BRAS</name>
<feature type="compositionally biased region" description="Polar residues" evidence="1">
    <location>
        <begin position="296"/>
        <end position="307"/>
    </location>
</feature>
<keyword evidence="3" id="KW-1185">Reference proteome</keyword>
<comment type="caution">
    <text evidence="2">The sequence shown here is derived from an EMBL/GenBank/DDBJ whole genome shotgun (WGS) entry which is preliminary data.</text>
</comment>
<dbReference type="AlphaFoldDB" id="A0A565AV15"/>
<evidence type="ECO:0000313" key="2">
    <source>
        <dbReference type="EMBL" id="VVA92734.1"/>
    </source>
</evidence>
<dbReference type="OrthoDB" id="8062037at2759"/>
<feature type="region of interest" description="Disordered" evidence="1">
    <location>
        <begin position="79"/>
        <end position="112"/>
    </location>
</feature>
<dbReference type="EMBL" id="CABITT030000001">
    <property type="protein sequence ID" value="VVA92734.1"/>
    <property type="molecule type" value="Genomic_DNA"/>
</dbReference>
<feature type="compositionally biased region" description="Low complexity" evidence="1">
    <location>
        <begin position="233"/>
        <end position="248"/>
    </location>
</feature>
<reference evidence="2" key="1">
    <citation type="submission" date="2019-07" db="EMBL/GenBank/DDBJ databases">
        <authorList>
            <person name="Dittberner H."/>
        </authorList>
    </citation>
    <scope>NUCLEOTIDE SEQUENCE [LARGE SCALE GENOMIC DNA]</scope>
</reference>
<evidence type="ECO:0000313" key="3">
    <source>
        <dbReference type="Proteomes" id="UP000489600"/>
    </source>
</evidence>
<proteinExistence type="predicted"/>
<feature type="region of interest" description="Disordered" evidence="1">
    <location>
        <begin position="227"/>
        <end position="268"/>
    </location>
</feature>
<organism evidence="2 3">
    <name type="scientific">Arabis nemorensis</name>
    <dbReference type="NCBI Taxonomy" id="586526"/>
    <lineage>
        <taxon>Eukaryota</taxon>
        <taxon>Viridiplantae</taxon>
        <taxon>Streptophyta</taxon>
        <taxon>Embryophyta</taxon>
        <taxon>Tracheophyta</taxon>
        <taxon>Spermatophyta</taxon>
        <taxon>Magnoliopsida</taxon>
        <taxon>eudicotyledons</taxon>
        <taxon>Gunneridae</taxon>
        <taxon>Pentapetalae</taxon>
        <taxon>rosids</taxon>
        <taxon>malvids</taxon>
        <taxon>Brassicales</taxon>
        <taxon>Brassicaceae</taxon>
        <taxon>Arabideae</taxon>
        <taxon>Arabis</taxon>
    </lineage>
</organism>
<accession>A0A565AV15</accession>
<feature type="region of interest" description="Disordered" evidence="1">
    <location>
        <begin position="292"/>
        <end position="323"/>
    </location>
</feature>
<protein>
    <submittedName>
        <fullName evidence="2">Uncharacterized protein</fullName>
    </submittedName>
</protein>
<sequence length="341" mass="36542">MEVGRFGERRNDNLELNPLFVQPSIESCAVRNVNLNAEYNEHLGNMNQFMGHPGLGFGLSPESSVRADTSVDGRRASCKRKALDGSIGQPSSNRGFRDFQRGESSSRVPAPALYNPVNDLNISLDHDPRGLVSGAVPNLSTPSITESSSRNFSVRVPTNQQEIVNPAVFSVGSVIRRPVAPSFSTPGLLPADQHPIDLEYGNALGSFGSQNPNASATRMPPVSRTMVPPFQWSASPAEAGGSSSSAASVDRSVIHRDETSSRSNNLESPFFVPSPGLGNLPHCNIIRNPIGARHVGSSSSRTTVQPSPSNPPGTLYQNNSPHNQRLSEHFRNSLLSSLATN</sequence>
<gene>
    <name evidence="2" type="ORF">ANE_LOCUS3179</name>
</gene>
<dbReference type="Proteomes" id="UP000489600">
    <property type="component" value="Unassembled WGS sequence"/>
</dbReference>
<evidence type="ECO:0000256" key="1">
    <source>
        <dbReference type="SAM" id="MobiDB-lite"/>
    </source>
</evidence>